<protein>
    <submittedName>
        <fullName evidence="3">Rfx5</fullName>
    </submittedName>
</protein>
<feature type="compositionally biased region" description="Low complexity" evidence="2">
    <location>
        <begin position="77"/>
        <end position="99"/>
    </location>
</feature>
<accession>A0A1S4G0A6</accession>
<evidence type="ECO:0000256" key="2">
    <source>
        <dbReference type="SAM" id="MobiDB-lite"/>
    </source>
</evidence>
<evidence type="ECO:0000313" key="3">
    <source>
        <dbReference type="EnsemblMetazoa" id="AAEL013752-PA"/>
    </source>
</evidence>
<feature type="compositionally biased region" description="Polar residues" evidence="2">
    <location>
        <begin position="860"/>
        <end position="877"/>
    </location>
</feature>
<feature type="compositionally biased region" description="Polar residues" evidence="2">
    <location>
        <begin position="823"/>
        <end position="835"/>
    </location>
</feature>
<dbReference type="VEuPathDB" id="VectorBase:AAEL013752"/>
<dbReference type="InterPro" id="IPR036388">
    <property type="entry name" value="WH-like_DNA-bd_sf"/>
</dbReference>
<feature type="region of interest" description="Disordered" evidence="2">
    <location>
        <begin position="315"/>
        <end position="347"/>
    </location>
</feature>
<reference evidence="3" key="2">
    <citation type="submission" date="2021-02" db="UniProtKB">
        <authorList>
            <consortium name="EnsemblMetazoa"/>
        </authorList>
    </citation>
    <scope>IDENTIFICATION</scope>
    <source>
        <strain evidence="3">LVP_AGWG</strain>
    </source>
</reference>
<dbReference type="OrthoDB" id="10069709at2759"/>
<feature type="compositionally biased region" description="Low complexity" evidence="2">
    <location>
        <begin position="457"/>
        <end position="471"/>
    </location>
</feature>
<dbReference type="PANTHER" id="PTHR12619:SF21">
    <property type="entry name" value="RFX-TYPE WINGED-HELIX DOMAIN-CONTAINING PROTEIN"/>
    <property type="match status" value="1"/>
</dbReference>
<feature type="compositionally biased region" description="Low complexity" evidence="2">
    <location>
        <begin position="1170"/>
        <end position="1198"/>
    </location>
</feature>
<dbReference type="InParanoid" id="A0A1S4G0A6"/>
<dbReference type="GO" id="GO:0000981">
    <property type="term" value="F:DNA-binding transcription factor activity, RNA polymerase II-specific"/>
    <property type="evidence" value="ECO:0007669"/>
    <property type="project" value="TreeGrafter"/>
</dbReference>
<feature type="region of interest" description="Disordered" evidence="2">
    <location>
        <begin position="411"/>
        <end position="497"/>
    </location>
</feature>
<dbReference type="InterPro" id="IPR036390">
    <property type="entry name" value="WH_DNA-bd_sf"/>
</dbReference>
<evidence type="ECO:0000256" key="1">
    <source>
        <dbReference type="ARBA" id="ARBA00023125"/>
    </source>
</evidence>
<name>A0A1S4G0A6_AEDAE</name>
<keyword evidence="1" id="KW-0238">DNA-binding</keyword>
<feature type="region of interest" description="Disordered" evidence="2">
    <location>
        <begin position="823"/>
        <end position="891"/>
    </location>
</feature>
<dbReference type="FunFam" id="1.10.10.10:FF:000422">
    <property type="entry name" value="DNA-binding protein RFX7"/>
    <property type="match status" value="1"/>
</dbReference>
<dbReference type="SUPFAM" id="SSF46785">
    <property type="entry name" value="Winged helix' DNA-binding domain"/>
    <property type="match status" value="1"/>
</dbReference>
<feature type="region of interest" description="Disordered" evidence="2">
    <location>
        <begin position="70"/>
        <end position="105"/>
    </location>
</feature>
<proteinExistence type="predicted"/>
<dbReference type="InterPro" id="IPR003150">
    <property type="entry name" value="DNA-bd_RFX"/>
</dbReference>
<dbReference type="PANTHER" id="PTHR12619">
    <property type="entry name" value="RFX TRANSCRIPTION FACTOR FAMILY"/>
    <property type="match status" value="1"/>
</dbReference>
<dbReference type="AlphaFoldDB" id="A0A1S4G0A6"/>
<dbReference type="InterPro" id="IPR039779">
    <property type="entry name" value="RFX-like"/>
</dbReference>
<reference evidence="3 4" key="1">
    <citation type="submission" date="2017-06" db="EMBL/GenBank/DDBJ databases">
        <title>Aedes aegypti genome working group (AGWG) sequencing and assembly.</title>
        <authorList>
            <consortium name="Aedes aegypti Genome Working Group (AGWG)"/>
            <person name="Matthews B.J."/>
        </authorList>
    </citation>
    <scope>NUCLEOTIDE SEQUENCE [LARGE SCALE GENOMIC DNA]</scope>
    <source>
        <strain evidence="3 4">LVP_AGWG</strain>
    </source>
</reference>
<dbReference type="EnsemblMetazoa" id="AAEL013752-RA">
    <property type="protein sequence ID" value="AAEL013752-PA"/>
    <property type="gene ID" value="AAEL013752"/>
</dbReference>
<dbReference type="Proteomes" id="UP000008820">
    <property type="component" value="Chromosome 3"/>
</dbReference>
<dbReference type="PROSITE" id="PS51526">
    <property type="entry name" value="RFX_DBD"/>
    <property type="match status" value="1"/>
</dbReference>
<dbReference type="FunCoup" id="A0A1S4G0A6">
    <property type="interactions" value="18"/>
</dbReference>
<feature type="compositionally biased region" description="Basic residues" evidence="2">
    <location>
        <begin position="411"/>
        <end position="424"/>
    </location>
</feature>
<evidence type="ECO:0000313" key="4">
    <source>
        <dbReference type="Proteomes" id="UP000008820"/>
    </source>
</evidence>
<dbReference type="Pfam" id="PF02257">
    <property type="entry name" value="RFX_DNA_binding"/>
    <property type="match status" value="1"/>
</dbReference>
<dbReference type="Gene3D" id="1.10.10.10">
    <property type="entry name" value="Winged helix-like DNA-binding domain superfamily/Winged helix DNA-binding domain"/>
    <property type="match status" value="1"/>
</dbReference>
<keyword evidence="4" id="KW-1185">Reference proteome</keyword>
<feature type="region of interest" description="Disordered" evidence="2">
    <location>
        <begin position="1169"/>
        <end position="1200"/>
    </location>
</feature>
<feature type="region of interest" description="Disordered" evidence="2">
    <location>
        <begin position="1"/>
        <end position="56"/>
    </location>
</feature>
<organism evidence="3 4">
    <name type="scientific">Aedes aegypti</name>
    <name type="common">Yellowfever mosquito</name>
    <name type="synonym">Culex aegypti</name>
    <dbReference type="NCBI Taxonomy" id="7159"/>
    <lineage>
        <taxon>Eukaryota</taxon>
        <taxon>Metazoa</taxon>
        <taxon>Ecdysozoa</taxon>
        <taxon>Arthropoda</taxon>
        <taxon>Hexapoda</taxon>
        <taxon>Insecta</taxon>
        <taxon>Pterygota</taxon>
        <taxon>Neoptera</taxon>
        <taxon>Endopterygota</taxon>
        <taxon>Diptera</taxon>
        <taxon>Nematocera</taxon>
        <taxon>Culicoidea</taxon>
        <taxon>Culicidae</taxon>
        <taxon>Culicinae</taxon>
        <taxon>Aedini</taxon>
        <taxon>Aedes</taxon>
        <taxon>Stegomyia</taxon>
    </lineage>
</organism>
<gene>
    <name evidence="3" type="primary">5578565</name>
</gene>
<feature type="compositionally biased region" description="Low complexity" evidence="2">
    <location>
        <begin position="425"/>
        <end position="448"/>
    </location>
</feature>
<dbReference type="GO" id="GO:0000978">
    <property type="term" value="F:RNA polymerase II cis-regulatory region sequence-specific DNA binding"/>
    <property type="evidence" value="ECO:0007669"/>
    <property type="project" value="TreeGrafter"/>
</dbReference>
<sequence length="1224" mass="131675">MSQPNHFQPWKQNRPLGIPPNVGGNNSYGKLPAVAHQNPPQTAMHHHLHQQQQHPQHPLAVMMGFQDPQEQGMGIQSAATSSSTSVISSSTGPLPNSSGGNSGQGGGMGDFLAQLGANKLMLNKLSASYGLGSLPVGMSLDHPAAGQHQAAMQNQLSPLDDCANDKEREVRIQQIFENAIGDTSKKQIVEILEKISILRPPERLLLYLRMPGGYPETDPLRQSQNPLGTRSEINHTINWVRSHLEHDPNVSIPKQEVYDDYTAFCERIDIKPLSTADFGKVMKQVFPGIRPRRLGTRGHSRYCYAAMRKATKLAAPKLPDLSSSSTSTSGSTGGGEKKSDPEDQVPTDEEAWKVIKLWAEAMLPGAFGSINELAGFITKHNLNSPASIASRQQLQKKLLQREIKERKKLTAAALKKRRRKRRKTLSTSLDSEVATPPTGAPSSSSAASRDPNAQLKATSETTSSSVAASTVLQQVKLERPDYTDEDNNNTPPTPMTAAVSIKQQQQHQHQQLSTNLNCDTSNNALVAASATLAAGRQMRSPAEEYILCKKVRQAQQLKAAAQSQQSVPQQMMPNPLRTASAAAKRAASIAHLARQKRLRLLQQQQQRSIEAQNNSAPSYDEMGNLILIESQDLVTSSSKEDFIIPRERVISICNMDKNALDDYLNCKEENSQDQDQELLQYFPEENQVDDGGGNPQGMGSGNCAGTSLETGGFGMPDDHDTNFKLSQLRSMLEQNMNQGGGMDKPQVGGQLDGFDGSGQQLNLQPGSASASLAMLSQRHHGSTVSSLDSNTCNSTDTKKSLNANMKLALEGCLNSLGNGSANMNVNNGTPLQSPNGRRKNYDFVPISAGPQSPRVPLAKSSHQNSTPNASPFVSPRNTPIHRKSKPPNNGLTLNIMQQNQPSLQLPGYHPRPGFVKNELSASAPPSPSMVQNYRFGMNHNVLNCPSSVPSFQPICGPSSQMQPHQNMQGSLESRSSSVPLIPNYDAYNHSNYTSVSQTPVPSECDDFSDPNNILDMLNEPSSSTANIQQSIKLEESEPMMSDILDQDDMFPKASVPFSSLSRSVPSTPLPHQMSFNHNHQNIGASFGSSNGTSSGKALFELPKSVPSTPISLNNNRESLFQYSPETSRDYLINGNSVDRTNKMGGPFYSNQAGANVNAVTTGGGGGGGNASVASGGPTGTANGTAASAVPSSSSSGSGTEMSILADGIESLTDALIGSDTLRYL</sequence>